<name>A0AC35FFN4_9BILA</name>
<proteinExistence type="predicted"/>
<reference evidence="2" key="1">
    <citation type="submission" date="2022-11" db="UniProtKB">
        <authorList>
            <consortium name="WormBaseParasite"/>
        </authorList>
    </citation>
    <scope>IDENTIFICATION</scope>
</reference>
<dbReference type="WBParaSite" id="PS1159_v2.g17009.t1">
    <property type="protein sequence ID" value="PS1159_v2.g17009.t1"/>
    <property type="gene ID" value="PS1159_v2.g17009"/>
</dbReference>
<dbReference type="Proteomes" id="UP000887580">
    <property type="component" value="Unplaced"/>
</dbReference>
<organism evidence="1 2">
    <name type="scientific">Panagrolaimus sp. PS1159</name>
    <dbReference type="NCBI Taxonomy" id="55785"/>
    <lineage>
        <taxon>Eukaryota</taxon>
        <taxon>Metazoa</taxon>
        <taxon>Ecdysozoa</taxon>
        <taxon>Nematoda</taxon>
        <taxon>Chromadorea</taxon>
        <taxon>Rhabditida</taxon>
        <taxon>Tylenchina</taxon>
        <taxon>Panagrolaimomorpha</taxon>
        <taxon>Panagrolaimoidea</taxon>
        <taxon>Panagrolaimidae</taxon>
        <taxon>Panagrolaimus</taxon>
    </lineage>
</organism>
<sequence length="214" mass="24690">MPWHNFYFLARKICIKLGFGLDEFNLGNTKSVNNISTNFFLADHQQPCKACRIQKCHNLKVSSSNIKDIGPLATLGNERTQIFAELLENLIEVCNKNMILTSGYIIHGKKAVLDVAIKKFSERKRTVYLTKYKQMWSGMLGKHKITWNEIPVIFDLFLRYYYPEITKLVDPKYSAENHKEHIKDVKGSMERMEQLHCLAQYLLSAILPVAASMS</sequence>
<protein>
    <submittedName>
        <fullName evidence="2">Uncharacterized protein</fullName>
    </submittedName>
</protein>
<evidence type="ECO:0000313" key="2">
    <source>
        <dbReference type="WBParaSite" id="PS1159_v2.g17009.t1"/>
    </source>
</evidence>
<accession>A0AC35FFN4</accession>
<evidence type="ECO:0000313" key="1">
    <source>
        <dbReference type="Proteomes" id="UP000887580"/>
    </source>
</evidence>